<dbReference type="EMBL" id="JAPQKO010000001">
    <property type="protein sequence ID" value="KAJ5183462.1"/>
    <property type="molecule type" value="Genomic_DNA"/>
</dbReference>
<dbReference type="Proteomes" id="UP001146351">
    <property type="component" value="Unassembled WGS sequence"/>
</dbReference>
<proteinExistence type="predicted"/>
<sequence length="353" mass="40661">MSPVLSLPVTTLSSFPPSPPLSAVMSDDIFLFLALPLEVRRMVYEYALTTAYGLWIDVYRRDLPRLMEKRGIIPPPTLLRALETSIGGIISPALMRTCRQIYQESRNLIWRNQIRLDHCRLQGLNLPRLTLGAIRDLYIGDGMSCPPIIRDRTSPNSLSNVRYESKALVLQKFTWLQHLTFHFGLHDPGMLGQTTFKCIEGENFDQLMTPLNIIPFAGLRMQRDKLRSISLECPITYSSVLYPSVYGWTWVYHVGLMILSKQSQGELRRCDSILSRFVGESNMIPSGSDSKPRRYDLMVSDDTHSQEIQRLLDEIQRVFTRSHIRVYARDPKAWERGTMLVFERTHDYNGNAY</sequence>
<dbReference type="OrthoDB" id="2951834at2759"/>
<evidence type="ECO:0000313" key="1">
    <source>
        <dbReference type="EMBL" id="KAJ5183462.1"/>
    </source>
</evidence>
<keyword evidence="2" id="KW-1185">Reference proteome</keyword>
<reference evidence="1" key="2">
    <citation type="journal article" date="2023" name="IMA Fungus">
        <title>Comparative genomic study of the Penicillium genus elucidates a diverse pangenome and 15 lateral gene transfer events.</title>
        <authorList>
            <person name="Petersen C."/>
            <person name="Sorensen T."/>
            <person name="Nielsen M.R."/>
            <person name="Sondergaard T.E."/>
            <person name="Sorensen J.L."/>
            <person name="Fitzpatrick D.A."/>
            <person name="Frisvad J.C."/>
            <person name="Nielsen K.L."/>
        </authorList>
    </citation>
    <scope>NUCLEOTIDE SEQUENCE</scope>
    <source>
        <strain evidence="1">IBT 21917</strain>
    </source>
</reference>
<evidence type="ECO:0000313" key="2">
    <source>
        <dbReference type="Proteomes" id="UP001146351"/>
    </source>
</evidence>
<accession>A0A9W9IT49</accession>
<name>A0A9W9IT49_9EURO</name>
<organism evidence="1 2">
    <name type="scientific">Penicillium capsulatum</name>
    <dbReference type="NCBI Taxonomy" id="69766"/>
    <lineage>
        <taxon>Eukaryota</taxon>
        <taxon>Fungi</taxon>
        <taxon>Dikarya</taxon>
        <taxon>Ascomycota</taxon>
        <taxon>Pezizomycotina</taxon>
        <taxon>Eurotiomycetes</taxon>
        <taxon>Eurotiomycetidae</taxon>
        <taxon>Eurotiales</taxon>
        <taxon>Aspergillaceae</taxon>
        <taxon>Penicillium</taxon>
    </lineage>
</organism>
<comment type="caution">
    <text evidence="1">The sequence shown here is derived from an EMBL/GenBank/DDBJ whole genome shotgun (WGS) entry which is preliminary data.</text>
</comment>
<reference evidence="1" key="1">
    <citation type="submission" date="2022-11" db="EMBL/GenBank/DDBJ databases">
        <authorList>
            <person name="Petersen C."/>
        </authorList>
    </citation>
    <scope>NUCLEOTIDE SEQUENCE</scope>
    <source>
        <strain evidence="1">IBT 21917</strain>
    </source>
</reference>
<dbReference type="AlphaFoldDB" id="A0A9W9IT49"/>
<dbReference type="InterPro" id="IPR038883">
    <property type="entry name" value="AN11006-like"/>
</dbReference>
<dbReference type="PANTHER" id="PTHR42085">
    <property type="entry name" value="F-BOX DOMAIN-CONTAINING PROTEIN"/>
    <property type="match status" value="1"/>
</dbReference>
<protein>
    <submittedName>
        <fullName evidence="1">Uncharacterized protein</fullName>
    </submittedName>
</protein>
<dbReference type="PANTHER" id="PTHR42085:SF2">
    <property type="entry name" value="F-BOX DOMAIN-CONTAINING PROTEIN"/>
    <property type="match status" value="1"/>
</dbReference>
<gene>
    <name evidence="1" type="ORF">N7492_001078</name>
</gene>